<dbReference type="Proteomes" id="UP000499080">
    <property type="component" value="Unassembled WGS sequence"/>
</dbReference>
<name>A0A4Y2AEM8_ARAVE</name>
<dbReference type="AlphaFoldDB" id="A0A4Y2AEM8"/>
<sequence length="102" mass="11599">MTSRGHDPLARPMSARAYQISSFFPNERKTVNVSRDNLHVRNTRVTWTDLLEGTFLNPSPIPPGDLVTLGLGSCGKQNNSNKDPEKCFIRVQTRMRITSWRL</sequence>
<evidence type="ECO:0000313" key="2">
    <source>
        <dbReference type="Proteomes" id="UP000499080"/>
    </source>
</evidence>
<accession>A0A4Y2AEM8</accession>
<gene>
    <name evidence="1" type="ORF">AVEN_42800_1</name>
</gene>
<dbReference type="EMBL" id="BGPR01000015">
    <property type="protein sequence ID" value="GBL78248.1"/>
    <property type="molecule type" value="Genomic_DNA"/>
</dbReference>
<reference evidence="1 2" key="1">
    <citation type="journal article" date="2019" name="Sci. Rep.">
        <title>Orb-weaving spider Araneus ventricosus genome elucidates the spidroin gene catalogue.</title>
        <authorList>
            <person name="Kono N."/>
            <person name="Nakamura H."/>
            <person name="Ohtoshi R."/>
            <person name="Moran D.A.P."/>
            <person name="Shinohara A."/>
            <person name="Yoshida Y."/>
            <person name="Fujiwara M."/>
            <person name="Mori M."/>
            <person name="Tomita M."/>
            <person name="Arakawa K."/>
        </authorList>
    </citation>
    <scope>NUCLEOTIDE SEQUENCE [LARGE SCALE GENOMIC DNA]</scope>
</reference>
<protein>
    <submittedName>
        <fullName evidence="1">Uncharacterized protein</fullName>
    </submittedName>
</protein>
<proteinExistence type="predicted"/>
<evidence type="ECO:0000313" key="1">
    <source>
        <dbReference type="EMBL" id="GBL78248.1"/>
    </source>
</evidence>
<comment type="caution">
    <text evidence="1">The sequence shown here is derived from an EMBL/GenBank/DDBJ whole genome shotgun (WGS) entry which is preliminary data.</text>
</comment>
<keyword evidence="2" id="KW-1185">Reference proteome</keyword>
<organism evidence="1 2">
    <name type="scientific">Araneus ventricosus</name>
    <name type="common">Orbweaver spider</name>
    <name type="synonym">Epeira ventricosa</name>
    <dbReference type="NCBI Taxonomy" id="182803"/>
    <lineage>
        <taxon>Eukaryota</taxon>
        <taxon>Metazoa</taxon>
        <taxon>Ecdysozoa</taxon>
        <taxon>Arthropoda</taxon>
        <taxon>Chelicerata</taxon>
        <taxon>Arachnida</taxon>
        <taxon>Araneae</taxon>
        <taxon>Araneomorphae</taxon>
        <taxon>Entelegynae</taxon>
        <taxon>Araneoidea</taxon>
        <taxon>Araneidae</taxon>
        <taxon>Araneus</taxon>
    </lineage>
</organism>